<comment type="caution">
    <text evidence="4">The sequence shown here is derived from an EMBL/GenBank/DDBJ whole genome shotgun (WGS) entry which is preliminary data.</text>
</comment>
<dbReference type="PROSITE" id="PS00018">
    <property type="entry name" value="EF_HAND_1"/>
    <property type="match status" value="1"/>
</dbReference>
<dbReference type="InterPro" id="IPR018247">
    <property type="entry name" value="EF_Hand_1_Ca_BS"/>
</dbReference>
<evidence type="ECO:0000256" key="1">
    <source>
        <dbReference type="ARBA" id="ARBA00022837"/>
    </source>
</evidence>
<feature type="domain" description="EF-hand" evidence="3">
    <location>
        <begin position="89"/>
        <end position="124"/>
    </location>
</feature>
<sequence length="126" mass="13859">MSFRDLQRIFATLDRNGDGRLSTRRNRSFTLNKVGASRCGPRGVEGHAFGLELGFAGICRVLQVEHKKTEEDKGGDGSDGSIQGLLEEDGGGDCTRMITKFDTNSDGQLDFQEFKQMMLSQHSTIA</sequence>
<organism evidence="4 5">
    <name type="scientific">Aristolochia fimbriata</name>
    <name type="common">White veined hardy Dutchman's pipe vine</name>
    <dbReference type="NCBI Taxonomy" id="158543"/>
    <lineage>
        <taxon>Eukaryota</taxon>
        <taxon>Viridiplantae</taxon>
        <taxon>Streptophyta</taxon>
        <taxon>Embryophyta</taxon>
        <taxon>Tracheophyta</taxon>
        <taxon>Spermatophyta</taxon>
        <taxon>Magnoliopsida</taxon>
        <taxon>Magnoliidae</taxon>
        <taxon>Piperales</taxon>
        <taxon>Aristolochiaceae</taxon>
        <taxon>Aristolochia</taxon>
    </lineage>
</organism>
<dbReference type="SUPFAM" id="SSF47473">
    <property type="entry name" value="EF-hand"/>
    <property type="match status" value="1"/>
</dbReference>
<gene>
    <name evidence="4" type="ORF">H6P81_017585</name>
</gene>
<reference evidence="4 5" key="1">
    <citation type="submission" date="2021-07" db="EMBL/GenBank/DDBJ databases">
        <title>The Aristolochia fimbriata genome: insights into angiosperm evolution, floral development and chemical biosynthesis.</title>
        <authorList>
            <person name="Jiao Y."/>
        </authorList>
    </citation>
    <scope>NUCLEOTIDE SEQUENCE [LARGE SCALE GENOMIC DNA]</scope>
    <source>
        <strain evidence="4">IBCAS-2021</strain>
        <tissue evidence="4">Leaf</tissue>
    </source>
</reference>
<dbReference type="PROSITE" id="PS50222">
    <property type="entry name" value="EF_HAND_2"/>
    <property type="match status" value="1"/>
</dbReference>
<feature type="region of interest" description="Disordered" evidence="2">
    <location>
        <begin position="67"/>
        <end position="99"/>
    </location>
</feature>
<accession>A0AAV7E1G7</accession>
<dbReference type="InterPro" id="IPR011992">
    <property type="entry name" value="EF-hand-dom_pair"/>
</dbReference>
<evidence type="ECO:0000313" key="5">
    <source>
        <dbReference type="Proteomes" id="UP000825729"/>
    </source>
</evidence>
<dbReference type="Pfam" id="PF00036">
    <property type="entry name" value="EF-hand_1"/>
    <property type="match status" value="1"/>
</dbReference>
<proteinExistence type="predicted"/>
<name>A0AAV7E1G7_ARIFI</name>
<protein>
    <recommendedName>
        <fullName evidence="3">EF-hand domain-containing protein</fullName>
    </recommendedName>
</protein>
<keyword evidence="1" id="KW-0106">Calcium</keyword>
<dbReference type="Gene3D" id="1.10.238.10">
    <property type="entry name" value="EF-hand"/>
    <property type="match status" value="1"/>
</dbReference>
<dbReference type="SMART" id="SM00054">
    <property type="entry name" value="EFh"/>
    <property type="match status" value="2"/>
</dbReference>
<dbReference type="GO" id="GO:0005509">
    <property type="term" value="F:calcium ion binding"/>
    <property type="evidence" value="ECO:0007669"/>
    <property type="project" value="InterPro"/>
</dbReference>
<keyword evidence="5" id="KW-1185">Reference proteome</keyword>
<dbReference type="Pfam" id="PF13202">
    <property type="entry name" value="EF-hand_5"/>
    <property type="match status" value="1"/>
</dbReference>
<dbReference type="AlphaFoldDB" id="A0AAV7E1G7"/>
<dbReference type="Proteomes" id="UP000825729">
    <property type="component" value="Unassembled WGS sequence"/>
</dbReference>
<dbReference type="EMBL" id="JAINDJ010000007">
    <property type="protein sequence ID" value="KAG9441731.1"/>
    <property type="molecule type" value="Genomic_DNA"/>
</dbReference>
<evidence type="ECO:0000256" key="2">
    <source>
        <dbReference type="SAM" id="MobiDB-lite"/>
    </source>
</evidence>
<evidence type="ECO:0000259" key="3">
    <source>
        <dbReference type="PROSITE" id="PS50222"/>
    </source>
</evidence>
<evidence type="ECO:0000313" key="4">
    <source>
        <dbReference type="EMBL" id="KAG9441731.1"/>
    </source>
</evidence>
<feature type="compositionally biased region" description="Basic and acidic residues" evidence="2">
    <location>
        <begin position="67"/>
        <end position="76"/>
    </location>
</feature>
<dbReference type="InterPro" id="IPR002048">
    <property type="entry name" value="EF_hand_dom"/>
</dbReference>